<evidence type="ECO:0000313" key="2">
    <source>
        <dbReference type="EMBL" id="MDV2862026.1"/>
    </source>
</evidence>
<evidence type="ECO:0000256" key="1">
    <source>
        <dbReference type="SAM" id="SignalP"/>
    </source>
</evidence>
<sequence>MRFKITLPLLLGMAVFSASACAADGYQDMKFGTSTATVLTQANCTMEEPEEAPVGKMYSCEDFTFASNKTEATLFFVNDKFIRIAIAIPDEEVAKTLETLKQKYGVAAHSSQKEMQDVDLYPNKTAFINFDNNHISLLKTSNEDAQSSATLIYSAENIEEIPSHAAP</sequence>
<reference evidence="2 3" key="1">
    <citation type="submission" date="2023-10" db="EMBL/GenBank/DDBJ databases">
        <title>Phytobacter spp. The emergence of a new genus of hospital-origin enterobacteria encoding carbapenemases in Argentina.</title>
        <authorList>
            <person name="Vay C."/>
            <person name="Almuzara M."/>
            <person name="Traglia G.M."/>
            <person name="Campos J."/>
        </authorList>
    </citation>
    <scope>NUCLEOTIDE SEQUENCE [LARGE SCALE GENOMIC DNA]</scope>
    <source>
        <strain evidence="2 3">CVMA36</strain>
    </source>
</reference>
<feature type="chain" id="PRO_5044336857" description="Lipoprotein" evidence="1">
    <location>
        <begin position="23"/>
        <end position="167"/>
    </location>
</feature>
<protein>
    <recommendedName>
        <fullName evidence="4">Lipoprotein</fullName>
    </recommendedName>
</protein>
<dbReference type="Proteomes" id="UP001286589">
    <property type="component" value="Unassembled WGS sequence"/>
</dbReference>
<dbReference type="EMBL" id="JAWJAC010000003">
    <property type="protein sequence ID" value="MDV2862026.1"/>
    <property type="molecule type" value="Genomic_DNA"/>
</dbReference>
<gene>
    <name evidence="2" type="ORF">R0H02_06045</name>
</gene>
<dbReference type="RefSeq" id="WP_142516409.1">
    <property type="nucleotide sequence ID" value="NZ_JAWJAC010000003.1"/>
</dbReference>
<comment type="caution">
    <text evidence="2">The sequence shown here is derived from an EMBL/GenBank/DDBJ whole genome shotgun (WGS) entry which is preliminary data.</text>
</comment>
<accession>A0AB35RK90</accession>
<name>A0AB35RK90_9ENTR</name>
<evidence type="ECO:0000313" key="3">
    <source>
        <dbReference type="Proteomes" id="UP001286589"/>
    </source>
</evidence>
<feature type="signal peptide" evidence="1">
    <location>
        <begin position="1"/>
        <end position="22"/>
    </location>
</feature>
<evidence type="ECO:0008006" key="4">
    <source>
        <dbReference type="Google" id="ProtNLM"/>
    </source>
</evidence>
<keyword evidence="1" id="KW-0732">Signal</keyword>
<keyword evidence="3" id="KW-1185">Reference proteome</keyword>
<dbReference type="AlphaFoldDB" id="A0AB35RK90"/>
<organism evidence="2 3">
    <name type="scientific">Phytobacter ursingii</name>
    <dbReference type="NCBI Taxonomy" id="1972431"/>
    <lineage>
        <taxon>Bacteria</taxon>
        <taxon>Pseudomonadati</taxon>
        <taxon>Pseudomonadota</taxon>
        <taxon>Gammaproteobacteria</taxon>
        <taxon>Enterobacterales</taxon>
        <taxon>Enterobacteriaceae</taxon>
        <taxon>Phytobacter</taxon>
    </lineage>
</organism>
<proteinExistence type="predicted"/>
<dbReference type="PROSITE" id="PS51257">
    <property type="entry name" value="PROKAR_LIPOPROTEIN"/>
    <property type="match status" value="1"/>
</dbReference>